<feature type="transmembrane region" description="Helical" evidence="2">
    <location>
        <begin position="30"/>
        <end position="50"/>
    </location>
</feature>
<evidence type="ECO:0000256" key="1">
    <source>
        <dbReference type="SAM" id="MobiDB-lite"/>
    </source>
</evidence>
<comment type="caution">
    <text evidence="4">The sequence shown here is derived from an EMBL/GenBank/DDBJ whole genome shotgun (WGS) entry which is preliminary data.</text>
</comment>
<keyword evidence="2" id="KW-0472">Membrane</keyword>
<dbReference type="Gene3D" id="1.20.144.10">
    <property type="entry name" value="Phosphatidic acid phosphatase type 2/haloperoxidase"/>
    <property type="match status" value="1"/>
</dbReference>
<organism evidence="4 5">
    <name type="scientific">Pseudonocardia eucalypti</name>
    <dbReference type="NCBI Taxonomy" id="648755"/>
    <lineage>
        <taxon>Bacteria</taxon>
        <taxon>Bacillati</taxon>
        <taxon>Actinomycetota</taxon>
        <taxon>Actinomycetes</taxon>
        <taxon>Pseudonocardiales</taxon>
        <taxon>Pseudonocardiaceae</taxon>
        <taxon>Pseudonocardia</taxon>
    </lineage>
</organism>
<keyword evidence="2" id="KW-0812">Transmembrane</keyword>
<evidence type="ECO:0000313" key="4">
    <source>
        <dbReference type="EMBL" id="GAA5161152.1"/>
    </source>
</evidence>
<dbReference type="Pfam" id="PF01569">
    <property type="entry name" value="PAP2"/>
    <property type="match status" value="1"/>
</dbReference>
<feature type="domain" description="Phosphatidic acid phosphatase type 2/haloperoxidase" evidence="3">
    <location>
        <begin position="75"/>
        <end position="188"/>
    </location>
</feature>
<dbReference type="RefSeq" id="WP_185066037.1">
    <property type="nucleotide sequence ID" value="NZ_BAABJP010000022.1"/>
</dbReference>
<dbReference type="InterPro" id="IPR000326">
    <property type="entry name" value="PAP2/HPO"/>
</dbReference>
<name>A0ABP9QGI7_9PSEU</name>
<keyword evidence="5" id="KW-1185">Reference proteome</keyword>
<feature type="compositionally biased region" description="Basic and acidic residues" evidence="1">
    <location>
        <begin position="233"/>
        <end position="243"/>
    </location>
</feature>
<dbReference type="InterPro" id="IPR036938">
    <property type="entry name" value="PAP2/HPO_sf"/>
</dbReference>
<evidence type="ECO:0000259" key="3">
    <source>
        <dbReference type="SMART" id="SM00014"/>
    </source>
</evidence>
<gene>
    <name evidence="4" type="ORF">GCM10023321_44940</name>
</gene>
<dbReference type="SMART" id="SM00014">
    <property type="entry name" value="acidPPc"/>
    <property type="match status" value="1"/>
</dbReference>
<dbReference type="EMBL" id="BAABJP010000022">
    <property type="protein sequence ID" value="GAA5161152.1"/>
    <property type="molecule type" value="Genomic_DNA"/>
</dbReference>
<dbReference type="SUPFAM" id="SSF48317">
    <property type="entry name" value="Acid phosphatase/Vanadium-dependent haloperoxidase"/>
    <property type="match status" value="1"/>
</dbReference>
<dbReference type="CDD" id="cd01610">
    <property type="entry name" value="PAP2_like"/>
    <property type="match status" value="1"/>
</dbReference>
<feature type="transmembrane region" description="Helical" evidence="2">
    <location>
        <begin position="174"/>
        <end position="191"/>
    </location>
</feature>
<accession>A0ABP9QGI7</accession>
<evidence type="ECO:0000313" key="5">
    <source>
        <dbReference type="Proteomes" id="UP001428817"/>
    </source>
</evidence>
<feature type="region of interest" description="Disordered" evidence="1">
    <location>
        <begin position="230"/>
        <end position="252"/>
    </location>
</feature>
<dbReference type="Proteomes" id="UP001428817">
    <property type="component" value="Unassembled WGS sequence"/>
</dbReference>
<proteinExistence type="predicted"/>
<evidence type="ECO:0000256" key="2">
    <source>
        <dbReference type="SAM" id="Phobius"/>
    </source>
</evidence>
<sequence>MSLTGLDTTLFLAINNFARATPWLQPLVRAYAVYGVALFAVLLLAGWWSARTDSSRTPPRGTPLPALPGRPRATARMAAALWAPLGVLVAVGANQPLVALVGEPRPAALYTNLLLLVPASSDPALPSDHAVMAGASAAGLFLVSRRLGWWTSGAAVVMAFARVCVGAHQPWDVISGLGFGAVISPLGYVLSRRVLAWAVQVAATMRPRPLVTTEPLLGVTAAPVRTGAVTGEDLCRSGPDRETWTGPGRSPA</sequence>
<reference evidence="5" key="1">
    <citation type="journal article" date="2019" name="Int. J. Syst. Evol. Microbiol.">
        <title>The Global Catalogue of Microorganisms (GCM) 10K type strain sequencing project: providing services to taxonomists for standard genome sequencing and annotation.</title>
        <authorList>
            <consortium name="The Broad Institute Genomics Platform"/>
            <consortium name="The Broad Institute Genome Sequencing Center for Infectious Disease"/>
            <person name="Wu L."/>
            <person name="Ma J."/>
        </authorList>
    </citation>
    <scope>NUCLEOTIDE SEQUENCE [LARGE SCALE GENOMIC DNA]</scope>
    <source>
        <strain evidence="5">JCM 18303</strain>
    </source>
</reference>
<feature type="transmembrane region" description="Helical" evidence="2">
    <location>
        <begin position="147"/>
        <end position="168"/>
    </location>
</feature>
<protein>
    <recommendedName>
        <fullName evidence="3">Phosphatidic acid phosphatase type 2/haloperoxidase domain-containing protein</fullName>
    </recommendedName>
</protein>
<keyword evidence="2" id="KW-1133">Transmembrane helix</keyword>